<keyword evidence="3" id="KW-1003">Cell membrane</keyword>
<evidence type="ECO:0000256" key="1">
    <source>
        <dbReference type="ARBA" id="ARBA00004429"/>
    </source>
</evidence>
<comment type="similarity">
    <text evidence="2">Belongs to the GSP F family.</text>
</comment>
<dbReference type="GO" id="GO:0005886">
    <property type="term" value="C:plasma membrane"/>
    <property type="evidence" value="ECO:0007669"/>
    <property type="project" value="UniProtKB-SubCell"/>
</dbReference>
<sequence length="401" mass="45504">MPSYRYRAMDLQGKSLRSRMEARSVDDLEARLSEMELDLISWHRESDRAARISRRSLSSQDMIMFCFHLEQVLTHGVPLLDGLEDLRDSATNHTMRTLAGALLVDIQSGKTLAGAMEAFPQVFDHVFISLVRAGESTGKLGAIFHSLTEDMKWQDELQAKTKKLIMYPMFVGGIVTALFFFMMIFLVPQMVTLIKMMDIELPFHTRLLIDTSDFVLTYWYILLGTPIGLYVGIKALLKVSPMAQTARDWFKIRMPMFGPIIFKIMLSRFASVFSLMYGSGIPILQCLEVSEGVVGNRVMARTLQQVGKEISEGATITDSFREAKLFPPLVLRMVQVGETTGALQEGLNNVRYFYDREVKESVEKLQGMIEPMLTLIMGLLMAWIIVSVFGPVYEIMNKVKF</sequence>
<dbReference type="PRINTS" id="PR00812">
    <property type="entry name" value="BCTERIALGSPF"/>
</dbReference>
<evidence type="ECO:0000313" key="10">
    <source>
        <dbReference type="EMBL" id="CRH07080.1"/>
    </source>
</evidence>
<comment type="subcellular location">
    <subcellularLocation>
        <location evidence="1">Cell inner membrane</location>
        <topology evidence="1">Multi-pass membrane protein</topology>
    </subcellularLocation>
</comment>
<proteinExistence type="inferred from homology"/>
<dbReference type="Gene3D" id="1.20.81.30">
    <property type="entry name" value="Type II secretion system (T2SS), domain F"/>
    <property type="match status" value="2"/>
</dbReference>
<evidence type="ECO:0000256" key="6">
    <source>
        <dbReference type="ARBA" id="ARBA00022989"/>
    </source>
</evidence>
<organism evidence="10">
    <name type="scientific">Magnetococcus massalia (strain MO-1)</name>
    <dbReference type="NCBI Taxonomy" id="451514"/>
    <lineage>
        <taxon>Bacteria</taxon>
        <taxon>Pseudomonadati</taxon>
        <taxon>Pseudomonadota</taxon>
        <taxon>Magnetococcia</taxon>
        <taxon>Magnetococcales</taxon>
        <taxon>Magnetococcaceae</taxon>
        <taxon>Magnetococcus</taxon>
    </lineage>
</organism>
<evidence type="ECO:0000256" key="8">
    <source>
        <dbReference type="SAM" id="Phobius"/>
    </source>
</evidence>
<evidence type="ECO:0000256" key="7">
    <source>
        <dbReference type="ARBA" id="ARBA00023136"/>
    </source>
</evidence>
<dbReference type="PANTHER" id="PTHR30012">
    <property type="entry name" value="GENERAL SECRETION PATHWAY PROTEIN"/>
    <property type="match status" value="1"/>
</dbReference>
<gene>
    <name evidence="10" type="ORF">MAGMO_2934</name>
</gene>
<dbReference type="Pfam" id="PF00482">
    <property type="entry name" value="T2SSF"/>
    <property type="match status" value="2"/>
</dbReference>
<keyword evidence="5 8" id="KW-0812">Transmembrane</keyword>
<protein>
    <submittedName>
        <fullName evidence="10">Putative Type II secretory pathway protein, component PulF</fullName>
    </submittedName>
</protein>
<feature type="domain" description="Type II secretion system protein GspF" evidence="9">
    <location>
        <begin position="72"/>
        <end position="188"/>
    </location>
</feature>
<dbReference type="InterPro" id="IPR042094">
    <property type="entry name" value="T2SS_GspF_sf"/>
</dbReference>
<evidence type="ECO:0000256" key="4">
    <source>
        <dbReference type="ARBA" id="ARBA00022519"/>
    </source>
</evidence>
<feature type="domain" description="Type II secretion system protein GspF" evidence="9">
    <location>
        <begin position="269"/>
        <end position="390"/>
    </location>
</feature>
<keyword evidence="6 8" id="KW-1133">Transmembrane helix</keyword>
<accession>A0A1S7LJR6</accession>
<evidence type="ECO:0000256" key="2">
    <source>
        <dbReference type="ARBA" id="ARBA00005745"/>
    </source>
</evidence>
<dbReference type="EMBL" id="LO017727">
    <property type="protein sequence ID" value="CRH07080.1"/>
    <property type="molecule type" value="Genomic_DNA"/>
</dbReference>
<feature type="transmembrane region" description="Helical" evidence="8">
    <location>
        <begin position="217"/>
        <end position="237"/>
    </location>
</feature>
<evidence type="ECO:0000259" key="9">
    <source>
        <dbReference type="Pfam" id="PF00482"/>
    </source>
</evidence>
<keyword evidence="7 8" id="KW-0472">Membrane</keyword>
<dbReference type="FunFam" id="1.20.81.30:FF:000001">
    <property type="entry name" value="Type II secretion system protein F"/>
    <property type="match status" value="1"/>
</dbReference>
<dbReference type="PANTHER" id="PTHR30012:SF0">
    <property type="entry name" value="TYPE II SECRETION SYSTEM PROTEIN F-RELATED"/>
    <property type="match status" value="1"/>
</dbReference>
<evidence type="ECO:0000256" key="5">
    <source>
        <dbReference type="ARBA" id="ARBA00022692"/>
    </source>
</evidence>
<dbReference type="InterPro" id="IPR018076">
    <property type="entry name" value="T2SS_GspF_dom"/>
</dbReference>
<name>A0A1S7LJR6_MAGMO</name>
<feature type="transmembrane region" description="Helical" evidence="8">
    <location>
        <begin position="372"/>
        <end position="393"/>
    </location>
</feature>
<keyword evidence="4" id="KW-0997">Cell inner membrane</keyword>
<evidence type="ECO:0000256" key="3">
    <source>
        <dbReference type="ARBA" id="ARBA00022475"/>
    </source>
</evidence>
<feature type="transmembrane region" description="Helical" evidence="8">
    <location>
        <begin position="257"/>
        <end position="277"/>
    </location>
</feature>
<dbReference type="AlphaFoldDB" id="A0A1S7LJR6"/>
<feature type="transmembrane region" description="Helical" evidence="8">
    <location>
        <begin position="164"/>
        <end position="187"/>
    </location>
</feature>
<reference evidence="10" key="1">
    <citation type="submission" date="2015-04" db="EMBL/GenBank/DDBJ databases">
        <authorList>
            <person name="Syromyatnikov M.Y."/>
            <person name="Popov V.N."/>
        </authorList>
    </citation>
    <scope>NUCLEOTIDE SEQUENCE</scope>
    <source>
        <strain evidence="10">MO-1</strain>
    </source>
</reference>
<dbReference type="InterPro" id="IPR003004">
    <property type="entry name" value="GspF/PilC"/>
</dbReference>